<dbReference type="PANTHER" id="PTHR38733:SF1">
    <property type="entry name" value="TYPE IV METHYL-DIRECTED RESTRICTION ENZYME ECOKMCRBC"/>
    <property type="match status" value="1"/>
</dbReference>
<dbReference type="Pfam" id="PF10117">
    <property type="entry name" value="McrBC"/>
    <property type="match status" value="1"/>
</dbReference>
<evidence type="ECO:0000313" key="1">
    <source>
        <dbReference type="EMBL" id="MBZ5752594.1"/>
    </source>
</evidence>
<dbReference type="RefSeq" id="WP_224141048.1">
    <property type="nucleotide sequence ID" value="NZ_JAIQUM010000061.1"/>
</dbReference>
<sequence length="418" mass="48809">MKTITIREAYDWLQVENQRPSSLTNVEWDHLIQYLEQKYQNENVVEYGNKRIRFINLVGVIQLKTVRIEILPKLDLEQNDPALNRRSLLNMLSVTKHLPVSLNDQTRSHYEKVDLSHILAFIYISELFKAVKRGLYRGYRSKTENIKHLKGRLLVSQHIRKNAFMSVNAYCEYDELSANVPLNQLLKAALKVIFPYVRNSTLKTQTWMIYEMFDEVEDVFINTSIIETIQINRQNKHYEAVLQLALAILHSSSMSTGENNQIAYSFLFKMNDLYEWYVGECLKRVLSPGAFKLDLQHKGRKLLIDTHTGRGTVQLKPDFVVSKLVFGEPIPVVILDTKWKNGRYGPNPSDTYQMYAYVTAYKSAERCIILYPKNDNELLLPKWRVPDSSPVKHIEIRTIRLDKVQHTIADLREILSFQ</sequence>
<accession>A0ABS7UX38</accession>
<comment type="caution">
    <text evidence="1">The sequence shown here is derived from an EMBL/GenBank/DDBJ whole genome shotgun (WGS) entry which is preliminary data.</text>
</comment>
<gene>
    <name evidence="1" type="ORF">K9V48_20700</name>
</gene>
<dbReference type="PANTHER" id="PTHR38733">
    <property type="entry name" value="PROTEIN MCRC"/>
    <property type="match status" value="1"/>
</dbReference>
<keyword evidence="2" id="KW-1185">Reference proteome</keyword>
<evidence type="ECO:0000313" key="2">
    <source>
        <dbReference type="Proteomes" id="UP001165287"/>
    </source>
</evidence>
<protein>
    <submittedName>
        <fullName evidence="1">McrC family protein</fullName>
    </submittedName>
</protein>
<dbReference type="EMBL" id="JAIQUM010000061">
    <property type="protein sequence ID" value="MBZ5752594.1"/>
    <property type="molecule type" value="Genomic_DNA"/>
</dbReference>
<organism evidence="1 2">
    <name type="scientific">Metabacillus rhizolycopersici</name>
    <dbReference type="NCBI Taxonomy" id="2875709"/>
    <lineage>
        <taxon>Bacteria</taxon>
        <taxon>Bacillati</taxon>
        <taxon>Bacillota</taxon>
        <taxon>Bacilli</taxon>
        <taxon>Bacillales</taxon>
        <taxon>Bacillaceae</taxon>
        <taxon>Metabacillus</taxon>
    </lineage>
</organism>
<name>A0ABS7UX38_9BACI</name>
<dbReference type="Proteomes" id="UP001165287">
    <property type="component" value="Unassembled WGS sequence"/>
</dbReference>
<proteinExistence type="predicted"/>
<reference evidence="1" key="1">
    <citation type="submission" date="2024-05" db="EMBL/GenBank/DDBJ databases">
        <title>Metabacillus sp. nov., isolated from the rhizosphere soil of tomato plants.</title>
        <authorList>
            <person name="Ma R."/>
        </authorList>
    </citation>
    <scope>NUCLEOTIDE SEQUENCE</scope>
    <source>
        <strain evidence="1">DBTR6</strain>
    </source>
</reference>
<dbReference type="InterPro" id="IPR019292">
    <property type="entry name" value="McrC"/>
</dbReference>